<dbReference type="EMBL" id="CAJHJT010000001">
    <property type="protein sequence ID" value="CAD6991616.1"/>
    <property type="molecule type" value="Genomic_DNA"/>
</dbReference>
<name>A0A811TZW4_CERCA</name>
<gene>
    <name evidence="1" type="ORF">CCAP1982_LOCUS531</name>
</gene>
<organism evidence="1 2">
    <name type="scientific">Ceratitis capitata</name>
    <name type="common">Mediterranean fruit fly</name>
    <name type="synonym">Tephritis capitata</name>
    <dbReference type="NCBI Taxonomy" id="7213"/>
    <lineage>
        <taxon>Eukaryota</taxon>
        <taxon>Metazoa</taxon>
        <taxon>Ecdysozoa</taxon>
        <taxon>Arthropoda</taxon>
        <taxon>Hexapoda</taxon>
        <taxon>Insecta</taxon>
        <taxon>Pterygota</taxon>
        <taxon>Neoptera</taxon>
        <taxon>Endopterygota</taxon>
        <taxon>Diptera</taxon>
        <taxon>Brachycera</taxon>
        <taxon>Muscomorpha</taxon>
        <taxon>Tephritoidea</taxon>
        <taxon>Tephritidae</taxon>
        <taxon>Ceratitis</taxon>
        <taxon>Ceratitis</taxon>
    </lineage>
</organism>
<sequence>MITCEWPRWCYELYDIALKIFYKERHSRGAGEEQRPLGVADHADHASGGGVFEQSTKRVWTSKCPLLKLRVDFYASHVHKYGRSALEKPVVRRVVKKLRGDSRT</sequence>
<dbReference type="Proteomes" id="UP000606786">
    <property type="component" value="Unassembled WGS sequence"/>
</dbReference>
<keyword evidence="2" id="KW-1185">Reference proteome</keyword>
<proteinExistence type="predicted"/>
<evidence type="ECO:0000313" key="1">
    <source>
        <dbReference type="EMBL" id="CAD6991616.1"/>
    </source>
</evidence>
<comment type="caution">
    <text evidence="1">The sequence shown here is derived from an EMBL/GenBank/DDBJ whole genome shotgun (WGS) entry which is preliminary data.</text>
</comment>
<protein>
    <submittedName>
        <fullName evidence="1">(Mediterranean fruit fly) hypothetical protein</fullName>
    </submittedName>
</protein>
<accession>A0A811TZW4</accession>
<reference evidence="1" key="1">
    <citation type="submission" date="2020-11" db="EMBL/GenBank/DDBJ databases">
        <authorList>
            <person name="Whitehead M."/>
        </authorList>
    </citation>
    <scope>NUCLEOTIDE SEQUENCE</scope>
    <source>
        <strain evidence="1">EGII</strain>
    </source>
</reference>
<dbReference type="AlphaFoldDB" id="A0A811TZW4"/>
<evidence type="ECO:0000313" key="2">
    <source>
        <dbReference type="Proteomes" id="UP000606786"/>
    </source>
</evidence>